<evidence type="ECO:0000256" key="2">
    <source>
        <dbReference type="ARBA" id="ARBA00022651"/>
    </source>
</evidence>
<dbReference type="Gene3D" id="2.115.10.20">
    <property type="entry name" value="Glycosyl hydrolase domain, family 43"/>
    <property type="match status" value="3"/>
</dbReference>
<feature type="active site" description="Proton donor" evidence="6">
    <location>
        <position position="529"/>
    </location>
</feature>
<keyword evidence="2" id="KW-0624">Polysaccharide degradation</keyword>
<dbReference type="Pfam" id="PF04616">
    <property type="entry name" value="Glyco_hydro_43"/>
    <property type="match status" value="2"/>
</dbReference>
<evidence type="ECO:0000256" key="3">
    <source>
        <dbReference type="ARBA" id="ARBA00022801"/>
    </source>
</evidence>
<evidence type="ECO:0000256" key="1">
    <source>
        <dbReference type="ARBA" id="ARBA00009865"/>
    </source>
</evidence>
<dbReference type="STRING" id="1195760.SAMN05444281_1648"/>
<evidence type="ECO:0000313" key="9">
    <source>
        <dbReference type="EMBL" id="SHH72284.1"/>
    </source>
</evidence>
<proteinExistence type="inferred from homology"/>
<keyword evidence="8" id="KW-0732">Signal</keyword>
<dbReference type="AlphaFoldDB" id="A0A1M5VAZ7"/>
<keyword evidence="10" id="KW-1185">Reference proteome</keyword>
<feature type="chain" id="PRO_5009914396" evidence="8">
    <location>
        <begin position="24"/>
        <end position="636"/>
    </location>
</feature>
<reference evidence="10" key="1">
    <citation type="submission" date="2016-11" db="EMBL/GenBank/DDBJ databases">
        <authorList>
            <person name="Varghese N."/>
            <person name="Submissions S."/>
        </authorList>
    </citation>
    <scope>NUCLEOTIDE SEQUENCE [LARGE SCALE GENOMIC DNA]</scope>
    <source>
        <strain evidence="10">DSM 100572</strain>
    </source>
</reference>
<dbReference type="CDD" id="cd18618">
    <property type="entry name" value="GH43_Xsa43E-like"/>
    <property type="match status" value="1"/>
</dbReference>
<dbReference type="InterPro" id="IPR052176">
    <property type="entry name" value="Glycosyl_Hydrlase_43_Enz"/>
</dbReference>
<dbReference type="GO" id="GO:0045493">
    <property type="term" value="P:xylan catabolic process"/>
    <property type="evidence" value="ECO:0007669"/>
    <property type="project" value="UniProtKB-KW"/>
</dbReference>
<gene>
    <name evidence="9" type="ORF">SAMN05444281_1648</name>
</gene>
<dbReference type="GO" id="GO:0004553">
    <property type="term" value="F:hydrolase activity, hydrolyzing O-glycosyl compounds"/>
    <property type="evidence" value="ECO:0007669"/>
    <property type="project" value="InterPro"/>
</dbReference>
<sequence>MNKYFIKTILFTVLSLSSLFAQNKNLEGYLFAYFEGKGPGEKQEQIRFAVSDDAIHWNALNNNQPIIPSDKISNTGGVRDPHILRGENNDFYMVATDMYTRKNGWDHNPGITLLHSNNLIDWTSSVIDLEKQYPVKFKDIKWVWAPQTIYDPVVKKYLVYFTIRFNYNLKLDFYGAYANDDFTGFESAPTLLYSAKDGAIDSDIIYKDGTYHLFYKGNTKDKNGKEIQNGIKQATSKSLYGPWKESFEYIDFYANQKTTVEGSSVFKLNNTDEYILMYDLYSSGRYEFQRSKDLYNFTKKPESFTKNFFPRHGSVIGITREEAKKLNQKWGGVPKELLPQETYQFKSEGNPIITHKYTADPAAIVVDKTLWLYAGHDFAGGQRGYKMKDWCVFSTKDMQNWTEHPTPLDITDFSWAKSGDAYAGHVIEKNGKYYWYISTNWSGIGVAVADNPQGPFKDALGKPLLTNEDCFASTHSWACIDPAIFTDEDGQSWIFWGNRECYYAKLKDNMIEIDGDIKQINFKDFDFTEAPWVHQYKGKYYLSYASGFPEKIAYAMADNIEGPYEYKGILNEIAGNSNTNHQAIVDFKGKTYFIYHNGAIQTDGSSYSRSVCIEKLEYNKNGTIKPIQMTTKGIYK</sequence>
<feature type="signal peptide" evidence="8">
    <location>
        <begin position="1"/>
        <end position="23"/>
    </location>
</feature>
<keyword evidence="2" id="KW-0858">Xylan degradation</keyword>
<evidence type="ECO:0000256" key="7">
    <source>
        <dbReference type="PIRSR" id="PIRSR606710-2"/>
    </source>
</evidence>
<dbReference type="InterPro" id="IPR023296">
    <property type="entry name" value="Glyco_hydro_beta-prop_sf"/>
</dbReference>
<accession>A0A1M5VAZ7</accession>
<keyword evidence="5" id="KW-0326">Glycosidase</keyword>
<dbReference type="SUPFAM" id="SSF75005">
    <property type="entry name" value="Arabinanase/levansucrase/invertase"/>
    <property type="match status" value="2"/>
</dbReference>
<feature type="active site" description="Proton acceptor" evidence="6">
    <location>
        <position position="360"/>
    </location>
</feature>
<dbReference type="EMBL" id="FQXQ01000003">
    <property type="protein sequence ID" value="SHH72284.1"/>
    <property type="molecule type" value="Genomic_DNA"/>
</dbReference>
<evidence type="ECO:0000256" key="6">
    <source>
        <dbReference type="PIRSR" id="PIRSR606710-1"/>
    </source>
</evidence>
<evidence type="ECO:0000256" key="5">
    <source>
        <dbReference type="ARBA" id="ARBA00023295"/>
    </source>
</evidence>
<dbReference type="PANTHER" id="PTHR43772:SF2">
    <property type="entry name" value="PUTATIVE (AFU_ORTHOLOGUE AFUA_2G04480)-RELATED"/>
    <property type="match status" value="1"/>
</dbReference>
<dbReference type="PANTHER" id="PTHR43772">
    <property type="entry name" value="ENDO-1,4-BETA-XYLANASE"/>
    <property type="match status" value="1"/>
</dbReference>
<dbReference type="Proteomes" id="UP000184109">
    <property type="component" value="Unassembled WGS sequence"/>
</dbReference>
<comment type="similarity">
    <text evidence="1">Belongs to the glycosyl hydrolase 43 family.</text>
</comment>
<name>A0A1M5VAZ7_9FLAO</name>
<evidence type="ECO:0000313" key="10">
    <source>
        <dbReference type="Proteomes" id="UP000184109"/>
    </source>
</evidence>
<keyword evidence="3 9" id="KW-0378">Hydrolase</keyword>
<dbReference type="OrthoDB" id="9763933at2"/>
<evidence type="ECO:0000256" key="8">
    <source>
        <dbReference type="SAM" id="SignalP"/>
    </source>
</evidence>
<keyword evidence="4" id="KW-0119">Carbohydrate metabolism</keyword>
<dbReference type="CDD" id="cd08983">
    <property type="entry name" value="GH43_Bt3655-like"/>
    <property type="match status" value="1"/>
</dbReference>
<organism evidence="9 10">
    <name type="scientific">Wenyingzhuangia marina</name>
    <dbReference type="NCBI Taxonomy" id="1195760"/>
    <lineage>
        <taxon>Bacteria</taxon>
        <taxon>Pseudomonadati</taxon>
        <taxon>Bacteroidota</taxon>
        <taxon>Flavobacteriia</taxon>
        <taxon>Flavobacteriales</taxon>
        <taxon>Flavobacteriaceae</taxon>
        <taxon>Wenyingzhuangia</taxon>
    </lineage>
</organism>
<protein>
    <submittedName>
        <fullName evidence="9">Glycosyl hydrolases family 43</fullName>
    </submittedName>
</protein>
<dbReference type="RefSeq" id="WP_084730227.1">
    <property type="nucleotide sequence ID" value="NZ_BMEN01000003.1"/>
</dbReference>
<evidence type="ECO:0000256" key="4">
    <source>
        <dbReference type="ARBA" id="ARBA00023277"/>
    </source>
</evidence>
<dbReference type="InterPro" id="IPR006710">
    <property type="entry name" value="Glyco_hydro_43"/>
</dbReference>
<feature type="site" description="Important for catalytic activity, responsible for pKa modulation of the active site Glu and correct orientation of both the proton donor and substrate" evidence="7">
    <location>
        <position position="481"/>
    </location>
</feature>